<keyword evidence="6" id="KW-0808">Transferase</keyword>
<evidence type="ECO:0000256" key="6">
    <source>
        <dbReference type="ARBA" id="ARBA00022679"/>
    </source>
</evidence>
<evidence type="ECO:0000256" key="4">
    <source>
        <dbReference type="ARBA" id="ARBA00022475"/>
    </source>
</evidence>
<dbReference type="Pfam" id="PF02518">
    <property type="entry name" value="HATPase_c"/>
    <property type="match status" value="1"/>
</dbReference>
<keyword evidence="4" id="KW-1003">Cell membrane</keyword>
<evidence type="ECO:0000256" key="8">
    <source>
        <dbReference type="ARBA" id="ARBA00022777"/>
    </source>
</evidence>
<keyword evidence="5" id="KW-0597">Phosphoprotein</keyword>
<dbReference type="GO" id="GO:0005886">
    <property type="term" value="C:plasma membrane"/>
    <property type="evidence" value="ECO:0007669"/>
    <property type="project" value="UniProtKB-SubCell"/>
</dbReference>
<keyword evidence="10" id="KW-0902">Two-component regulatory system</keyword>
<evidence type="ECO:0000313" key="13">
    <source>
        <dbReference type="EMBL" id="TDL84319.1"/>
    </source>
</evidence>
<dbReference type="SUPFAM" id="SSF47384">
    <property type="entry name" value="Homodimeric domain of signal transducing histidine kinase"/>
    <property type="match status" value="1"/>
</dbReference>
<dbReference type="RefSeq" id="WP_133395418.1">
    <property type="nucleotide sequence ID" value="NZ_SNAA01000001.1"/>
</dbReference>
<accession>A0A4V3BAS0</accession>
<dbReference type="Gene3D" id="1.10.287.130">
    <property type="match status" value="1"/>
</dbReference>
<dbReference type="SMART" id="SM00388">
    <property type="entry name" value="HisKA"/>
    <property type="match status" value="1"/>
</dbReference>
<keyword evidence="8" id="KW-0418">Kinase</keyword>
<dbReference type="GO" id="GO:0016036">
    <property type="term" value="P:cellular response to phosphate starvation"/>
    <property type="evidence" value="ECO:0007669"/>
    <property type="project" value="TreeGrafter"/>
</dbReference>
<dbReference type="SUPFAM" id="SSF55874">
    <property type="entry name" value="ATPase domain of HSP90 chaperone/DNA topoisomerase II/histidine kinase"/>
    <property type="match status" value="1"/>
</dbReference>
<evidence type="ECO:0000313" key="14">
    <source>
        <dbReference type="Proteomes" id="UP000295701"/>
    </source>
</evidence>
<dbReference type="EMBL" id="SNAA01000001">
    <property type="protein sequence ID" value="TDL84319.1"/>
    <property type="molecule type" value="Genomic_DNA"/>
</dbReference>
<gene>
    <name evidence="13" type="ORF">E2L08_00215</name>
</gene>
<dbReference type="FunFam" id="3.30.565.10:FF:000023">
    <property type="entry name" value="PAS domain-containing sensor histidine kinase"/>
    <property type="match status" value="1"/>
</dbReference>
<dbReference type="PROSITE" id="PS50109">
    <property type="entry name" value="HIS_KIN"/>
    <property type="match status" value="1"/>
</dbReference>
<evidence type="ECO:0000256" key="11">
    <source>
        <dbReference type="ARBA" id="ARBA00023136"/>
    </source>
</evidence>
<keyword evidence="9" id="KW-0067">ATP-binding</keyword>
<dbReference type="CDD" id="cd00075">
    <property type="entry name" value="HATPase"/>
    <property type="match status" value="1"/>
</dbReference>
<comment type="catalytic activity">
    <reaction evidence="1">
        <text>ATP + protein L-histidine = ADP + protein N-phospho-L-histidine.</text>
        <dbReference type="EC" id="2.7.13.3"/>
    </reaction>
</comment>
<evidence type="ECO:0000256" key="3">
    <source>
        <dbReference type="ARBA" id="ARBA00012438"/>
    </source>
</evidence>
<sequence length="341" mass="37309">MDRQWLDGILTGVPMPMVMIGADDLIFAANPAAEAILGTGQIGRHHAIALRQPALLAAIEVALRDRVAGQARYVIHGRSHEVTYLVTVTPVSSTDRSGALCAFQDITEQELIGQLRRDFVANVSHELRTPLTALAGFIETLKGAARDDPAARDRFLTIMERETGRMNRLVQDLLSLSRVEAEERRRPTTDVDVAVVIQSAAAALRPVADAANVTLEITGADTAPHVPADADQLLQVFQNLIENAIKYGASGRLITVRIHPPTSDPLLRIDVIDRGDGIEEQHLQRLTERFYRVDTHRSRDKGGTGLGLAIVKHIVNRHRGEFTISSQRGKGACFTVLLPKT</sequence>
<feature type="domain" description="Histidine kinase" evidence="12">
    <location>
        <begin position="122"/>
        <end position="341"/>
    </location>
</feature>
<evidence type="ECO:0000256" key="2">
    <source>
        <dbReference type="ARBA" id="ARBA00004236"/>
    </source>
</evidence>
<dbReference type="InterPro" id="IPR004358">
    <property type="entry name" value="Sig_transdc_His_kin-like_C"/>
</dbReference>
<dbReference type="PANTHER" id="PTHR45453">
    <property type="entry name" value="PHOSPHATE REGULON SENSOR PROTEIN PHOR"/>
    <property type="match status" value="1"/>
</dbReference>
<evidence type="ECO:0000259" key="12">
    <source>
        <dbReference type="PROSITE" id="PS50109"/>
    </source>
</evidence>
<comment type="caution">
    <text evidence="13">The sequence shown here is derived from an EMBL/GenBank/DDBJ whole genome shotgun (WGS) entry which is preliminary data.</text>
</comment>
<reference evidence="13 14" key="1">
    <citation type="submission" date="2019-03" db="EMBL/GenBank/DDBJ databases">
        <title>Primorskyibacter sp. SS33 isolated from sediments.</title>
        <authorList>
            <person name="Xunke S."/>
        </authorList>
    </citation>
    <scope>NUCLEOTIDE SEQUENCE [LARGE SCALE GENOMIC DNA]</scope>
    <source>
        <strain evidence="13 14">SS33</strain>
    </source>
</reference>
<dbReference type="Pfam" id="PF00512">
    <property type="entry name" value="HisKA"/>
    <property type="match status" value="1"/>
</dbReference>
<dbReference type="Gene3D" id="3.30.450.20">
    <property type="entry name" value="PAS domain"/>
    <property type="match status" value="1"/>
</dbReference>
<name>A0A4V3BAS0_9RHOB</name>
<keyword evidence="11" id="KW-0472">Membrane</keyword>
<dbReference type="GO" id="GO:0000155">
    <property type="term" value="F:phosphorelay sensor kinase activity"/>
    <property type="evidence" value="ECO:0007669"/>
    <property type="project" value="InterPro"/>
</dbReference>
<dbReference type="AlphaFoldDB" id="A0A4V3BAS0"/>
<dbReference type="GO" id="GO:0005524">
    <property type="term" value="F:ATP binding"/>
    <property type="evidence" value="ECO:0007669"/>
    <property type="project" value="UniProtKB-KW"/>
</dbReference>
<dbReference type="PANTHER" id="PTHR45453:SF1">
    <property type="entry name" value="PHOSPHATE REGULON SENSOR PROTEIN PHOR"/>
    <property type="match status" value="1"/>
</dbReference>
<evidence type="ECO:0000256" key="9">
    <source>
        <dbReference type="ARBA" id="ARBA00022840"/>
    </source>
</evidence>
<dbReference type="InterPro" id="IPR005467">
    <property type="entry name" value="His_kinase_dom"/>
</dbReference>
<keyword evidence="14" id="KW-1185">Reference proteome</keyword>
<dbReference type="PRINTS" id="PR00344">
    <property type="entry name" value="BCTRLSENSOR"/>
</dbReference>
<keyword evidence="7" id="KW-0547">Nucleotide-binding</keyword>
<dbReference type="GO" id="GO:0004721">
    <property type="term" value="F:phosphoprotein phosphatase activity"/>
    <property type="evidence" value="ECO:0007669"/>
    <property type="project" value="TreeGrafter"/>
</dbReference>
<dbReference type="EC" id="2.7.13.3" evidence="3"/>
<dbReference type="InterPro" id="IPR035965">
    <property type="entry name" value="PAS-like_dom_sf"/>
</dbReference>
<evidence type="ECO:0000256" key="7">
    <source>
        <dbReference type="ARBA" id="ARBA00022741"/>
    </source>
</evidence>
<dbReference type="InterPro" id="IPR036097">
    <property type="entry name" value="HisK_dim/P_sf"/>
</dbReference>
<protein>
    <recommendedName>
        <fullName evidence="3">histidine kinase</fullName>
        <ecNumber evidence="3">2.7.13.3</ecNumber>
    </recommendedName>
</protein>
<dbReference type="Proteomes" id="UP000295701">
    <property type="component" value="Unassembled WGS sequence"/>
</dbReference>
<dbReference type="Gene3D" id="3.30.565.10">
    <property type="entry name" value="Histidine kinase-like ATPase, C-terminal domain"/>
    <property type="match status" value="1"/>
</dbReference>
<comment type="subcellular location">
    <subcellularLocation>
        <location evidence="2">Cell membrane</location>
    </subcellularLocation>
</comment>
<dbReference type="SMART" id="SM00387">
    <property type="entry name" value="HATPase_c"/>
    <property type="match status" value="1"/>
</dbReference>
<dbReference type="InterPro" id="IPR003661">
    <property type="entry name" value="HisK_dim/P_dom"/>
</dbReference>
<evidence type="ECO:0000256" key="1">
    <source>
        <dbReference type="ARBA" id="ARBA00000085"/>
    </source>
</evidence>
<dbReference type="FunFam" id="1.10.287.130:FF:000008">
    <property type="entry name" value="Two-component sensor histidine kinase"/>
    <property type="match status" value="1"/>
</dbReference>
<proteinExistence type="predicted"/>
<evidence type="ECO:0000256" key="10">
    <source>
        <dbReference type="ARBA" id="ARBA00023012"/>
    </source>
</evidence>
<dbReference type="InterPro" id="IPR036890">
    <property type="entry name" value="HATPase_C_sf"/>
</dbReference>
<evidence type="ECO:0000256" key="5">
    <source>
        <dbReference type="ARBA" id="ARBA00022553"/>
    </source>
</evidence>
<organism evidence="13 14">
    <name type="scientific">Palleronia sediminis</name>
    <dbReference type="NCBI Taxonomy" id="2547833"/>
    <lineage>
        <taxon>Bacteria</taxon>
        <taxon>Pseudomonadati</taxon>
        <taxon>Pseudomonadota</taxon>
        <taxon>Alphaproteobacteria</taxon>
        <taxon>Rhodobacterales</taxon>
        <taxon>Roseobacteraceae</taxon>
        <taxon>Palleronia</taxon>
    </lineage>
</organism>
<dbReference type="InterPro" id="IPR050351">
    <property type="entry name" value="BphY/WalK/GraS-like"/>
</dbReference>
<dbReference type="SUPFAM" id="SSF55785">
    <property type="entry name" value="PYP-like sensor domain (PAS domain)"/>
    <property type="match status" value="1"/>
</dbReference>
<dbReference type="OrthoDB" id="9813151at2"/>
<dbReference type="InterPro" id="IPR003594">
    <property type="entry name" value="HATPase_dom"/>
</dbReference>
<dbReference type="CDD" id="cd00082">
    <property type="entry name" value="HisKA"/>
    <property type="match status" value="1"/>
</dbReference>